<dbReference type="GO" id="GO:0000164">
    <property type="term" value="C:protein phosphatase type 1 complex"/>
    <property type="evidence" value="ECO:0007669"/>
    <property type="project" value="TreeGrafter"/>
</dbReference>
<feature type="domain" description="CBM21" evidence="2">
    <location>
        <begin position="196"/>
        <end position="308"/>
    </location>
</feature>
<evidence type="ECO:0000313" key="5">
    <source>
        <dbReference type="RefSeq" id="XP_072852893.1"/>
    </source>
</evidence>
<dbReference type="GO" id="GO:2001069">
    <property type="term" value="F:glycogen binding"/>
    <property type="evidence" value="ECO:0007669"/>
    <property type="project" value="TreeGrafter"/>
</dbReference>
<evidence type="ECO:0000259" key="2">
    <source>
        <dbReference type="PROSITE" id="PS51159"/>
    </source>
</evidence>
<dbReference type="RefSeq" id="XP_072852893.1">
    <property type="nucleotide sequence ID" value="XM_072996792.1"/>
</dbReference>
<reference evidence="4 5" key="1">
    <citation type="submission" date="2025-05" db="UniProtKB">
        <authorList>
            <consortium name="RefSeq"/>
        </authorList>
    </citation>
    <scope>IDENTIFICATION</scope>
</reference>
<keyword evidence="3" id="KW-1185">Reference proteome</keyword>
<dbReference type="GO" id="GO:0008157">
    <property type="term" value="F:protein phosphatase 1 binding"/>
    <property type="evidence" value="ECO:0007669"/>
    <property type="project" value="TreeGrafter"/>
</dbReference>
<evidence type="ECO:0000313" key="4">
    <source>
        <dbReference type="RefSeq" id="XP_020660007.2"/>
    </source>
</evidence>
<dbReference type="KEGG" id="pvt:110084732"/>
<name>A0A6J0UH56_9SAUR</name>
<dbReference type="PANTHER" id="PTHR12307">
    <property type="entry name" value="PROTEIN PHOSPHATASE 1 REGULATORY SUBUNIT"/>
    <property type="match status" value="1"/>
</dbReference>
<evidence type="ECO:0000256" key="1">
    <source>
        <dbReference type="SAM" id="MobiDB-lite"/>
    </source>
</evidence>
<feature type="region of interest" description="Disordered" evidence="1">
    <location>
        <begin position="1"/>
        <end position="32"/>
    </location>
</feature>
<feature type="compositionally biased region" description="Polar residues" evidence="1">
    <location>
        <begin position="1"/>
        <end position="23"/>
    </location>
</feature>
<evidence type="ECO:0000313" key="3">
    <source>
        <dbReference type="Proteomes" id="UP001652642"/>
    </source>
</evidence>
<dbReference type="GO" id="GO:0005979">
    <property type="term" value="P:regulation of glycogen biosynthetic process"/>
    <property type="evidence" value="ECO:0007669"/>
    <property type="project" value="TreeGrafter"/>
</dbReference>
<dbReference type="GeneID" id="110084732"/>
<feature type="region of interest" description="Disordered" evidence="1">
    <location>
        <begin position="48"/>
        <end position="67"/>
    </location>
</feature>
<organism evidence="3 4">
    <name type="scientific">Pogona vitticeps</name>
    <name type="common">central bearded dragon</name>
    <dbReference type="NCBI Taxonomy" id="103695"/>
    <lineage>
        <taxon>Eukaryota</taxon>
        <taxon>Metazoa</taxon>
        <taxon>Chordata</taxon>
        <taxon>Craniata</taxon>
        <taxon>Vertebrata</taxon>
        <taxon>Euteleostomi</taxon>
        <taxon>Lepidosauria</taxon>
        <taxon>Squamata</taxon>
        <taxon>Bifurcata</taxon>
        <taxon>Unidentata</taxon>
        <taxon>Episquamata</taxon>
        <taxon>Toxicofera</taxon>
        <taxon>Iguania</taxon>
        <taxon>Acrodonta</taxon>
        <taxon>Agamidae</taxon>
        <taxon>Amphibolurinae</taxon>
        <taxon>Pogona</taxon>
    </lineage>
</organism>
<gene>
    <name evidence="4 5" type="primary">PPP1R3D</name>
</gene>
<dbReference type="InterPro" id="IPR050782">
    <property type="entry name" value="PP1_regulatory_subunit_3"/>
</dbReference>
<dbReference type="PANTHER" id="PTHR12307:SF4">
    <property type="entry name" value="PROTEIN PHOSPHATASE 1 REGULATORY SUBUNIT 3D"/>
    <property type="match status" value="1"/>
</dbReference>
<dbReference type="PROSITE" id="PS51159">
    <property type="entry name" value="CBM21"/>
    <property type="match status" value="1"/>
</dbReference>
<dbReference type="OrthoDB" id="1881at2759"/>
<dbReference type="Pfam" id="PF03370">
    <property type="entry name" value="CBM_21"/>
    <property type="match status" value="1"/>
</dbReference>
<sequence length="328" mass="37391">MSQQKLSSRVTMSSQGSGLQEQTVLRAPKRSTSYLSNLYQNMLRDGEARPAEPRKHQPPHTTSSSNLLNISVGAKMEYRNAQNFTAPTCDPHLRPIMRRRARSLPSSPERRRSMVASCRLPGCSSGGNRVRFADALGLELAEVKVFQAGEDPSIPLHVLSRLSINSDLCCKRLDLEFTMQCLVPDFQQPADCETFLSCLKQHQVCLERVTNSDLGLSGTVRVMNVAFEKEVAVRYTFNQWRSQHEVMAQWHSHVPGTDGQDSMDVFVFFLPVPPFLLHLSSVVEFAVLYRVNGEEYWDNNQGENYSLRYREHPLKMPRECEESWIHFI</sequence>
<dbReference type="Proteomes" id="UP001652642">
    <property type="component" value="Chromosome 4"/>
</dbReference>
<dbReference type="Gene3D" id="2.60.40.2440">
    <property type="entry name" value="Carbohydrate binding type-21 domain"/>
    <property type="match status" value="1"/>
</dbReference>
<dbReference type="CTD" id="5509"/>
<dbReference type="AlphaFoldDB" id="A0A6J0UH56"/>
<dbReference type="InterPro" id="IPR038175">
    <property type="entry name" value="CBM21_dom_sf"/>
</dbReference>
<dbReference type="InterPro" id="IPR005036">
    <property type="entry name" value="CBM21_dom"/>
</dbReference>
<accession>A0A6J0UH56</accession>
<protein>
    <submittedName>
        <fullName evidence="4 5">Protein phosphatase 1 regulatory subunit 3D</fullName>
    </submittedName>
</protein>
<dbReference type="RefSeq" id="XP_020660007.2">
    <property type="nucleotide sequence ID" value="XM_020804348.2"/>
</dbReference>
<proteinExistence type="predicted"/>